<keyword evidence="3" id="KW-0175">Coiled coil</keyword>
<evidence type="ECO:0000256" key="2">
    <source>
        <dbReference type="ARBA" id="ARBA00022676"/>
    </source>
</evidence>
<dbReference type="GO" id="GO:0035251">
    <property type="term" value="F:UDP-glucosyltransferase activity"/>
    <property type="evidence" value="ECO:0007669"/>
    <property type="project" value="TreeGrafter"/>
</dbReference>
<dbReference type="Gene3D" id="3.40.50.2000">
    <property type="entry name" value="Glycogen Phosphorylase B"/>
    <property type="match status" value="1"/>
</dbReference>
<evidence type="ECO:0000313" key="5">
    <source>
        <dbReference type="Proteomes" id="UP001085076"/>
    </source>
</evidence>
<keyword evidence="5" id="KW-1185">Reference proteome</keyword>
<dbReference type="PANTHER" id="PTHR48047">
    <property type="entry name" value="GLYCOSYLTRANSFERASE"/>
    <property type="match status" value="1"/>
</dbReference>
<comment type="similarity">
    <text evidence="1">Belongs to the UDP-glycosyltransferase family.</text>
</comment>
<keyword evidence="2" id="KW-0328">Glycosyltransferase</keyword>
<sequence length="339" mass="37915">MGSNSTTPHNLHILFFPYMAPGHVLPMLDMTKLFALHGVRTTFVTTPANAPLVQPTINRANSANPTAPPIKLTLIPFPSAEVGLPSGCENAQSLESLDMRSNFYKAVMMLRQPFDQVLKELQPDAIVTDLFLPWTFDAASEFGIPRLVFNGTSFFAMCAWHSVEEYNPHEKPEESFTVPGLPHRIHMLKSQFPNYQKTNPSIIEVMRAVKESDAKSYGAVMNSFYELEPEYVDHYRNVMGRRAWLLVDVLKIGVGIGVKEFGTGQQFAVGTEKVMALVRGEDIEKAVARLMNAGEEAEEMRRRARELRESAKMALEKGGSSSLGICNLIRELTEKQRPI</sequence>
<gene>
    <name evidence="4" type="ORF">J5N97_027982</name>
</gene>
<keyword evidence="2" id="KW-0808">Transferase</keyword>
<name>A0A9D5BY90_9LILI</name>
<dbReference type="PANTHER" id="PTHR48047:SF45">
    <property type="entry name" value="SCOPOLETIN GLUCOSYLTRANSFERASE-LIKE"/>
    <property type="match status" value="1"/>
</dbReference>
<feature type="coiled-coil region" evidence="3">
    <location>
        <begin position="283"/>
        <end position="317"/>
    </location>
</feature>
<evidence type="ECO:0000313" key="4">
    <source>
        <dbReference type="EMBL" id="KAJ0962860.1"/>
    </source>
</evidence>
<dbReference type="OrthoDB" id="785079at2759"/>
<dbReference type="SUPFAM" id="SSF53756">
    <property type="entry name" value="UDP-Glycosyltransferase/glycogen phosphorylase"/>
    <property type="match status" value="1"/>
</dbReference>
<reference evidence="4" key="2">
    <citation type="journal article" date="2022" name="Hortic Res">
        <title>The genome of Dioscorea zingiberensis sheds light on the biosynthesis, origin and evolution of the medicinally important diosgenin saponins.</title>
        <authorList>
            <person name="Li Y."/>
            <person name="Tan C."/>
            <person name="Li Z."/>
            <person name="Guo J."/>
            <person name="Li S."/>
            <person name="Chen X."/>
            <person name="Wang C."/>
            <person name="Dai X."/>
            <person name="Yang H."/>
            <person name="Song W."/>
            <person name="Hou L."/>
            <person name="Xu J."/>
            <person name="Tong Z."/>
            <person name="Xu A."/>
            <person name="Yuan X."/>
            <person name="Wang W."/>
            <person name="Yang Q."/>
            <person name="Chen L."/>
            <person name="Sun Z."/>
            <person name="Wang K."/>
            <person name="Pan B."/>
            <person name="Chen J."/>
            <person name="Bao Y."/>
            <person name="Liu F."/>
            <person name="Qi X."/>
            <person name="Gang D.R."/>
            <person name="Wen J."/>
            <person name="Li J."/>
        </authorList>
    </citation>
    <scope>NUCLEOTIDE SEQUENCE</scope>
    <source>
        <strain evidence="4">Dzin_1.0</strain>
    </source>
</reference>
<dbReference type="Proteomes" id="UP001085076">
    <property type="component" value="Miscellaneous, Linkage group lg09"/>
</dbReference>
<accession>A0A9D5BY90</accession>
<comment type="caution">
    <text evidence="4">The sequence shown here is derived from an EMBL/GenBank/DDBJ whole genome shotgun (WGS) entry which is preliminary data.</text>
</comment>
<organism evidence="4 5">
    <name type="scientific">Dioscorea zingiberensis</name>
    <dbReference type="NCBI Taxonomy" id="325984"/>
    <lineage>
        <taxon>Eukaryota</taxon>
        <taxon>Viridiplantae</taxon>
        <taxon>Streptophyta</taxon>
        <taxon>Embryophyta</taxon>
        <taxon>Tracheophyta</taxon>
        <taxon>Spermatophyta</taxon>
        <taxon>Magnoliopsida</taxon>
        <taxon>Liliopsida</taxon>
        <taxon>Dioscoreales</taxon>
        <taxon>Dioscoreaceae</taxon>
        <taxon>Dioscorea</taxon>
    </lineage>
</organism>
<dbReference type="AlphaFoldDB" id="A0A9D5BY90"/>
<evidence type="ECO:0000256" key="3">
    <source>
        <dbReference type="SAM" id="Coils"/>
    </source>
</evidence>
<evidence type="ECO:0000256" key="1">
    <source>
        <dbReference type="ARBA" id="ARBA00009995"/>
    </source>
</evidence>
<proteinExistence type="inferred from homology"/>
<reference evidence="4" key="1">
    <citation type="submission" date="2021-03" db="EMBL/GenBank/DDBJ databases">
        <authorList>
            <person name="Li Z."/>
            <person name="Yang C."/>
        </authorList>
    </citation>
    <scope>NUCLEOTIDE SEQUENCE</scope>
    <source>
        <strain evidence="4">Dzin_1.0</strain>
        <tissue evidence="4">Leaf</tissue>
    </source>
</reference>
<protein>
    <submittedName>
        <fullName evidence="4">Uncharacterized protein</fullName>
    </submittedName>
</protein>
<dbReference type="EMBL" id="JAGGNH010000009">
    <property type="protein sequence ID" value="KAJ0962860.1"/>
    <property type="molecule type" value="Genomic_DNA"/>
</dbReference>